<name>A0ABR3F3H1_9AGAR</name>
<comment type="caution">
    <text evidence="1">The sequence shown here is derived from an EMBL/GenBank/DDBJ whole genome shotgun (WGS) entry which is preliminary data.</text>
</comment>
<reference evidence="1 2" key="1">
    <citation type="submission" date="2024-02" db="EMBL/GenBank/DDBJ databases">
        <title>A draft genome for the cacao thread blight pathogen Marasmius crinis-equi.</title>
        <authorList>
            <person name="Cohen S.P."/>
            <person name="Baruah I.K."/>
            <person name="Amoako-Attah I."/>
            <person name="Bukari Y."/>
            <person name="Meinhardt L.W."/>
            <person name="Bailey B.A."/>
        </authorList>
    </citation>
    <scope>NUCLEOTIDE SEQUENCE [LARGE SCALE GENOMIC DNA]</scope>
    <source>
        <strain evidence="1 2">GH-76</strain>
    </source>
</reference>
<dbReference type="EMBL" id="JBAHYK010001056">
    <property type="protein sequence ID" value="KAL0569766.1"/>
    <property type="molecule type" value="Genomic_DNA"/>
</dbReference>
<protein>
    <submittedName>
        <fullName evidence="1">Uncharacterized protein</fullName>
    </submittedName>
</protein>
<evidence type="ECO:0000313" key="2">
    <source>
        <dbReference type="Proteomes" id="UP001465976"/>
    </source>
</evidence>
<organism evidence="1 2">
    <name type="scientific">Marasmius crinis-equi</name>
    <dbReference type="NCBI Taxonomy" id="585013"/>
    <lineage>
        <taxon>Eukaryota</taxon>
        <taxon>Fungi</taxon>
        <taxon>Dikarya</taxon>
        <taxon>Basidiomycota</taxon>
        <taxon>Agaricomycotina</taxon>
        <taxon>Agaricomycetes</taxon>
        <taxon>Agaricomycetidae</taxon>
        <taxon>Agaricales</taxon>
        <taxon>Marasmiineae</taxon>
        <taxon>Marasmiaceae</taxon>
        <taxon>Marasmius</taxon>
    </lineage>
</organism>
<keyword evidence="2" id="KW-1185">Reference proteome</keyword>
<sequence>MIHRVMIKVSVSVVKKKKEKSGGEFVKMVNKRATYENRAKCTNDPTLLRYNTPATTLSLSLLLPRPSTLHFTTSGAVLGIPPANTQPDEPPFLLERVVLGGCTWTEGRMERWTIVGIGVGVGAGWASGGEEGVVPVGVEDGGEVCKL</sequence>
<accession>A0ABR3F3H1</accession>
<evidence type="ECO:0000313" key="1">
    <source>
        <dbReference type="EMBL" id="KAL0569766.1"/>
    </source>
</evidence>
<proteinExistence type="predicted"/>
<gene>
    <name evidence="1" type="ORF">V5O48_012199</name>
</gene>
<dbReference type="Proteomes" id="UP001465976">
    <property type="component" value="Unassembled WGS sequence"/>
</dbReference>